<dbReference type="RefSeq" id="WP_161746722.1">
    <property type="nucleotide sequence ID" value="NZ_JAAAMV010000029.1"/>
</dbReference>
<proteinExistence type="predicted"/>
<dbReference type="Pfam" id="PF00583">
    <property type="entry name" value="Acetyltransf_1"/>
    <property type="match status" value="1"/>
</dbReference>
<evidence type="ECO:0000313" key="3">
    <source>
        <dbReference type="Proteomes" id="UP000665561"/>
    </source>
</evidence>
<comment type="caution">
    <text evidence="2">The sequence shown here is derived from an EMBL/GenBank/DDBJ whole genome shotgun (WGS) entry which is preliminary data.</text>
</comment>
<reference evidence="2 3" key="1">
    <citation type="submission" date="2020-01" db="EMBL/GenBank/DDBJ databases">
        <title>Paenibacillus soybeanensis sp. nov. isolated from the nodules of soybean (Glycine max(L.) Merr).</title>
        <authorList>
            <person name="Wang H."/>
        </authorList>
    </citation>
    <scope>NUCLEOTIDE SEQUENCE [LARGE SCALE GENOMIC DNA]</scope>
    <source>
        <strain evidence="2 3">T1</strain>
    </source>
</reference>
<dbReference type="CDD" id="cd04301">
    <property type="entry name" value="NAT_SF"/>
    <property type="match status" value="1"/>
</dbReference>
<dbReference type="InterPro" id="IPR016181">
    <property type="entry name" value="Acyl_CoA_acyltransferase"/>
</dbReference>
<gene>
    <name evidence="2" type="ORF">GT019_27835</name>
</gene>
<dbReference type="InterPro" id="IPR000182">
    <property type="entry name" value="GNAT_dom"/>
</dbReference>
<protein>
    <submittedName>
        <fullName evidence="2">GNAT family N-acetyltransferase</fullName>
    </submittedName>
</protein>
<dbReference type="SUPFAM" id="SSF55729">
    <property type="entry name" value="Acyl-CoA N-acyltransferases (Nat)"/>
    <property type="match status" value="1"/>
</dbReference>
<dbReference type="Gene3D" id="3.40.630.30">
    <property type="match status" value="1"/>
</dbReference>
<organism evidence="2 3">
    <name type="scientific">Paenibacillus glycinis</name>
    <dbReference type="NCBI Taxonomy" id="2697035"/>
    <lineage>
        <taxon>Bacteria</taxon>
        <taxon>Bacillati</taxon>
        <taxon>Bacillota</taxon>
        <taxon>Bacilli</taxon>
        <taxon>Bacillales</taxon>
        <taxon>Paenibacillaceae</taxon>
        <taxon>Paenibacillus</taxon>
    </lineage>
</organism>
<accession>A0ABW9XZS3</accession>
<dbReference type="Proteomes" id="UP000665561">
    <property type="component" value="Unassembled WGS sequence"/>
</dbReference>
<dbReference type="PROSITE" id="PS51186">
    <property type="entry name" value="GNAT"/>
    <property type="match status" value="1"/>
</dbReference>
<sequence>MNVKVQLCGKEQKYIINNLYPLYLHDLAGIRSVLPNKYGVFEDSDAYRTLQQQIMAFDIWWEKEDCLFPFLVWVDEVPAGFALIAAPPYVDDDSDFLVNEFFILRPFRGRGVAEEAITTIFNRLKGKWLLYTFPTDNNLRTIKFWRKTLGRYTSDLFTEEDKALRPEMGVEKVFNFSNLSS</sequence>
<evidence type="ECO:0000259" key="1">
    <source>
        <dbReference type="PROSITE" id="PS51186"/>
    </source>
</evidence>
<feature type="domain" description="N-acetyltransferase" evidence="1">
    <location>
        <begin position="28"/>
        <end position="171"/>
    </location>
</feature>
<keyword evidence="3" id="KW-1185">Reference proteome</keyword>
<evidence type="ECO:0000313" key="2">
    <source>
        <dbReference type="EMBL" id="NBD27702.1"/>
    </source>
</evidence>
<dbReference type="EMBL" id="JAAAMV010000029">
    <property type="protein sequence ID" value="NBD27702.1"/>
    <property type="molecule type" value="Genomic_DNA"/>
</dbReference>
<name>A0ABW9XZS3_9BACL</name>